<dbReference type="AlphaFoldDB" id="A0A843WS69"/>
<feature type="compositionally biased region" description="Low complexity" evidence="6">
    <location>
        <begin position="160"/>
        <end position="179"/>
    </location>
</feature>
<keyword evidence="3" id="KW-0833">Ubl conjugation pathway</keyword>
<evidence type="ECO:0000256" key="1">
    <source>
        <dbReference type="ARBA" id="ARBA00004141"/>
    </source>
</evidence>
<proteinExistence type="predicted"/>
<dbReference type="InterPro" id="IPR044235">
    <property type="entry name" value="RNFT1/2"/>
</dbReference>
<feature type="compositionally biased region" description="Gly residues" evidence="6">
    <location>
        <begin position="16"/>
        <end position="25"/>
    </location>
</feature>
<evidence type="ECO:0000256" key="4">
    <source>
        <dbReference type="ARBA" id="ARBA00022989"/>
    </source>
</evidence>
<dbReference type="GO" id="GO:0061630">
    <property type="term" value="F:ubiquitin protein ligase activity"/>
    <property type="evidence" value="ECO:0007669"/>
    <property type="project" value="InterPro"/>
</dbReference>
<comment type="subcellular location">
    <subcellularLocation>
        <location evidence="1">Membrane</location>
        <topology evidence="1">Multi-pass membrane protein</topology>
    </subcellularLocation>
</comment>
<dbReference type="GO" id="GO:1904294">
    <property type="term" value="P:positive regulation of ERAD pathway"/>
    <property type="evidence" value="ECO:0007669"/>
    <property type="project" value="InterPro"/>
</dbReference>
<dbReference type="PANTHER" id="PTHR15860">
    <property type="entry name" value="UNCHARACTERIZED RING FINGER-CONTAINING PROTEIN"/>
    <property type="match status" value="1"/>
</dbReference>
<gene>
    <name evidence="7" type="ORF">Taro_046374</name>
</gene>
<sequence>METSSTGPDQYRSPSVGGGASGNGGTSSRRYGVQLSASNLLQAPISALLEYSGILRPRAGYPENENLIGGGGVGAPGLRDHASSRLDDAAVSSSGDGEVSIRIIGAGDQDGIRVGAGPPQQLVVGPGRERNAGENVQTEHVPSVSDRQSGDIGNEGGIAEGTSSSMPSPISSGSPAGAEGEAGSGVGGNNRDSPYQRYDIQQAARWIEQILPFSLLLLVVFIRQHLQGFFVTIWIAAVMFKSNDVLRKQTALKNLLEELLGMEFGIGSGFRIGHHQSGLDQSSADLLGIWPIWIA</sequence>
<evidence type="ECO:0000256" key="6">
    <source>
        <dbReference type="SAM" id="MobiDB-lite"/>
    </source>
</evidence>
<accession>A0A843WS69</accession>
<keyword evidence="8" id="KW-1185">Reference proteome</keyword>
<reference evidence="7" key="1">
    <citation type="submission" date="2017-07" db="EMBL/GenBank/DDBJ databases">
        <title>Taro Niue Genome Assembly and Annotation.</title>
        <authorList>
            <person name="Atibalentja N."/>
            <person name="Keating K."/>
            <person name="Fields C.J."/>
        </authorList>
    </citation>
    <scope>NUCLEOTIDE SEQUENCE</scope>
    <source>
        <strain evidence="7">Niue_2</strain>
        <tissue evidence="7">Leaf</tissue>
    </source>
</reference>
<dbReference type="PANTHER" id="PTHR15860:SF0">
    <property type="entry name" value="LP20373P"/>
    <property type="match status" value="1"/>
</dbReference>
<dbReference type="OrthoDB" id="785655at2759"/>
<organism evidence="7 8">
    <name type="scientific">Colocasia esculenta</name>
    <name type="common">Wild taro</name>
    <name type="synonym">Arum esculentum</name>
    <dbReference type="NCBI Taxonomy" id="4460"/>
    <lineage>
        <taxon>Eukaryota</taxon>
        <taxon>Viridiplantae</taxon>
        <taxon>Streptophyta</taxon>
        <taxon>Embryophyta</taxon>
        <taxon>Tracheophyta</taxon>
        <taxon>Spermatophyta</taxon>
        <taxon>Magnoliopsida</taxon>
        <taxon>Liliopsida</taxon>
        <taxon>Araceae</taxon>
        <taxon>Aroideae</taxon>
        <taxon>Colocasieae</taxon>
        <taxon>Colocasia</taxon>
    </lineage>
</organism>
<protein>
    <submittedName>
        <fullName evidence="7">Uncharacterized protein</fullName>
    </submittedName>
</protein>
<dbReference type="Proteomes" id="UP000652761">
    <property type="component" value="Unassembled WGS sequence"/>
</dbReference>
<evidence type="ECO:0000256" key="2">
    <source>
        <dbReference type="ARBA" id="ARBA00022692"/>
    </source>
</evidence>
<feature type="region of interest" description="Disordered" evidence="6">
    <location>
        <begin position="1"/>
        <end position="30"/>
    </location>
</feature>
<comment type="caution">
    <text evidence="7">The sequence shown here is derived from an EMBL/GenBank/DDBJ whole genome shotgun (WGS) entry which is preliminary data.</text>
</comment>
<keyword evidence="5" id="KW-0472">Membrane</keyword>
<name>A0A843WS69_COLES</name>
<dbReference type="EMBL" id="NMUH01005693">
    <property type="protein sequence ID" value="MQM13452.1"/>
    <property type="molecule type" value="Genomic_DNA"/>
</dbReference>
<evidence type="ECO:0000313" key="7">
    <source>
        <dbReference type="EMBL" id="MQM13452.1"/>
    </source>
</evidence>
<evidence type="ECO:0000256" key="3">
    <source>
        <dbReference type="ARBA" id="ARBA00022786"/>
    </source>
</evidence>
<keyword evidence="2" id="KW-0812">Transmembrane</keyword>
<feature type="region of interest" description="Disordered" evidence="6">
    <location>
        <begin position="121"/>
        <end position="190"/>
    </location>
</feature>
<evidence type="ECO:0000313" key="8">
    <source>
        <dbReference type="Proteomes" id="UP000652761"/>
    </source>
</evidence>
<keyword evidence="4" id="KW-1133">Transmembrane helix</keyword>
<dbReference type="GO" id="GO:0016020">
    <property type="term" value="C:membrane"/>
    <property type="evidence" value="ECO:0007669"/>
    <property type="project" value="UniProtKB-SubCell"/>
</dbReference>
<evidence type="ECO:0000256" key="5">
    <source>
        <dbReference type="ARBA" id="ARBA00023136"/>
    </source>
</evidence>